<evidence type="ECO:0000313" key="2">
    <source>
        <dbReference type="Proteomes" id="UP000199598"/>
    </source>
</evidence>
<name>A0A1I4API6_9HYPH</name>
<evidence type="ECO:0000313" key="1">
    <source>
        <dbReference type="EMBL" id="SFK58284.1"/>
    </source>
</evidence>
<comment type="caution">
    <text evidence="1">The sequence shown here is derived from an EMBL/GenBank/DDBJ whole genome shotgun (WGS) entry which is preliminary data.</text>
</comment>
<dbReference type="RefSeq" id="WP_167550302.1">
    <property type="nucleotide sequence ID" value="NZ_FOSK01000006.1"/>
</dbReference>
<proteinExistence type="predicted"/>
<dbReference type="SUPFAM" id="SSF56281">
    <property type="entry name" value="Metallo-hydrolase/oxidoreductase"/>
    <property type="match status" value="1"/>
</dbReference>
<dbReference type="Pfam" id="PF14234">
    <property type="entry name" value="DUF4336"/>
    <property type="match status" value="1"/>
</dbReference>
<accession>A0A1I4API6</accession>
<gene>
    <name evidence="1" type="ORF">SAMN04488518_106330</name>
</gene>
<dbReference type="Proteomes" id="UP000199598">
    <property type="component" value="Unassembled WGS sequence"/>
</dbReference>
<organism evidence="1 2">
    <name type="scientific">Pseudovibrio ascidiaceicola</name>
    <dbReference type="NCBI Taxonomy" id="285279"/>
    <lineage>
        <taxon>Bacteria</taxon>
        <taxon>Pseudomonadati</taxon>
        <taxon>Pseudomonadota</taxon>
        <taxon>Alphaproteobacteria</taxon>
        <taxon>Hyphomicrobiales</taxon>
        <taxon>Stappiaceae</taxon>
        <taxon>Pseudovibrio</taxon>
    </lineage>
</organism>
<keyword evidence="2" id="KW-1185">Reference proteome</keyword>
<reference evidence="1 2" key="1">
    <citation type="submission" date="2016-10" db="EMBL/GenBank/DDBJ databases">
        <authorList>
            <person name="Varghese N."/>
            <person name="Submissions S."/>
        </authorList>
    </citation>
    <scope>NUCLEOTIDE SEQUENCE [LARGE SCALE GENOMIC DNA]</scope>
    <source>
        <strain evidence="1 2">DSM 16392</strain>
    </source>
</reference>
<dbReference type="PANTHER" id="PTHR33835">
    <property type="entry name" value="YALI0C07656P"/>
    <property type="match status" value="1"/>
</dbReference>
<evidence type="ECO:0008006" key="3">
    <source>
        <dbReference type="Google" id="ProtNLM"/>
    </source>
</evidence>
<sequence length="233" mass="26058">MLQSFAPEFWLVDGPVITAALGFHYSTRMAVIRLQDGGLFIWSPIALSEELKNQLDILGPVRHTIAPNHLHDSFLTDWATAYPEAQLHAAPGLAEKRPDLSFTSTLSNKAPADWQDEICQSVIAGNSITTEVVFFHKASRTTLFTDLLQKFPKGWFIGWRALIARLDLMTEPTPSVPRKFRVAFRDKAAARKALRKVLGWPTKAVVIAHGDPVTNDGAAYLDHAFRWLKVNSR</sequence>
<dbReference type="EMBL" id="FOSK01000006">
    <property type="protein sequence ID" value="SFK58284.1"/>
    <property type="molecule type" value="Genomic_DNA"/>
</dbReference>
<dbReference type="InterPro" id="IPR025638">
    <property type="entry name" value="DUF4336"/>
</dbReference>
<dbReference type="PANTHER" id="PTHR33835:SF1">
    <property type="entry name" value="METALLO-BETA-LACTAMASE DOMAIN-CONTAINING PROTEIN"/>
    <property type="match status" value="1"/>
</dbReference>
<protein>
    <recommendedName>
        <fullName evidence="3">DUF4336 domain-containing protein</fullName>
    </recommendedName>
</protein>
<dbReference type="InterPro" id="IPR036866">
    <property type="entry name" value="RibonucZ/Hydroxyglut_hydro"/>
</dbReference>